<keyword evidence="2" id="KW-0813">Transport</keyword>
<dbReference type="GO" id="GO:0016887">
    <property type="term" value="F:ATP hydrolysis activity"/>
    <property type="evidence" value="ECO:0007669"/>
    <property type="project" value="InterPro"/>
</dbReference>
<dbReference type="Pfam" id="PF00005">
    <property type="entry name" value="ABC_tran"/>
    <property type="match status" value="2"/>
</dbReference>
<protein>
    <submittedName>
        <fullName evidence="10">Sugar ABC transporter ATP-binding protein</fullName>
    </submittedName>
</protein>
<dbReference type="PROSITE" id="PS50893">
    <property type="entry name" value="ABC_TRANSPORTER_2"/>
    <property type="match status" value="2"/>
</dbReference>
<evidence type="ECO:0000256" key="3">
    <source>
        <dbReference type="ARBA" id="ARBA00022475"/>
    </source>
</evidence>
<keyword evidence="11" id="KW-1185">Reference proteome</keyword>
<dbReference type="InterPro" id="IPR003593">
    <property type="entry name" value="AAA+_ATPase"/>
</dbReference>
<evidence type="ECO:0000256" key="7">
    <source>
        <dbReference type="ARBA" id="ARBA00022967"/>
    </source>
</evidence>
<dbReference type="PANTHER" id="PTHR43790:SF9">
    <property type="entry name" value="GALACTOFURANOSE TRANSPORTER ATP-BINDING PROTEIN YTFR"/>
    <property type="match status" value="1"/>
</dbReference>
<feature type="domain" description="ABC transporter" evidence="9">
    <location>
        <begin position="12"/>
        <end position="248"/>
    </location>
</feature>
<evidence type="ECO:0000313" key="11">
    <source>
        <dbReference type="Proteomes" id="UP001199296"/>
    </source>
</evidence>
<keyword evidence="7" id="KW-1278">Translocase</keyword>
<keyword evidence="8" id="KW-0472">Membrane</keyword>
<keyword evidence="4" id="KW-0677">Repeat</keyword>
<dbReference type="AlphaFoldDB" id="A0AAW4X1V3"/>
<evidence type="ECO:0000259" key="9">
    <source>
        <dbReference type="PROSITE" id="PS50893"/>
    </source>
</evidence>
<keyword evidence="5" id="KW-0547">Nucleotide-binding</keyword>
<reference evidence="10 11" key="1">
    <citation type="submission" date="2021-10" db="EMBL/GenBank/DDBJ databases">
        <authorList>
            <person name="Grouzdev D.S."/>
            <person name="Pantiukh K.S."/>
            <person name="Krutkina M.S."/>
        </authorList>
    </citation>
    <scope>NUCLEOTIDE SEQUENCE [LARGE SCALE GENOMIC DNA]</scope>
    <source>
        <strain evidence="10 11">Z-7514</strain>
    </source>
</reference>
<feature type="domain" description="ABC transporter" evidence="9">
    <location>
        <begin position="266"/>
        <end position="503"/>
    </location>
</feature>
<gene>
    <name evidence="10" type="ORF">LJ207_10845</name>
</gene>
<dbReference type="GO" id="GO:0005886">
    <property type="term" value="C:plasma membrane"/>
    <property type="evidence" value="ECO:0007669"/>
    <property type="project" value="UniProtKB-SubCell"/>
</dbReference>
<accession>A0AAW4X1V3</accession>
<dbReference type="InterPro" id="IPR027417">
    <property type="entry name" value="P-loop_NTPase"/>
</dbReference>
<dbReference type="EMBL" id="JAJFAT010000018">
    <property type="protein sequence ID" value="MCC3145822.1"/>
    <property type="molecule type" value="Genomic_DNA"/>
</dbReference>
<name>A0AAW4X1V3_9FIRM</name>
<evidence type="ECO:0000256" key="6">
    <source>
        <dbReference type="ARBA" id="ARBA00022840"/>
    </source>
</evidence>
<dbReference type="RefSeq" id="WP_229346522.1">
    <property type="nucleotide sequence ID" value="NZ_JAJFAT010000018.1"/>
</dbReference>
<proteinExistence type="predicted"/>
<sequence length="509" mass="56376">MISIKKTKEKILELKNITKIFPGITAVDDVTFEVNAGEVHALVGENGAGKSTLMKVMAGIHIPEKGSISYKGEKIKLKNPLDAKKKGIILIHQELSLVPQMTVAENILLGSLPSKKGGRINWKELHNRAQEAIKKLGCQFKSTDLVEDLTIAHQQMVEIARAISYDAKVVIFDEPTASLTQEEVEVLYKNIELLKEQGIGIIYISHKLNEIFEVSDKITVLRDGKLVDTLDTDKTDEPEITKKMIGKNIEDFFASKKISKYGDEVIRVENITRKDEFENINFSIKEGEVLGLYGLLGAGRTEVAETIFGINQPDSGQIYFKGHEVNISSSKKAVHLGIGLVPESRKEQGLVLGMSTLENISLAKIPYVHNYGFIQNKEVKEIFDKYKDRLSISTTGPNQKVMNLSGGNQQKIVIGKWLCLNPDLVILDEPTRGIDVGSKAEIHNLIAELAETGMAVLVISSEIPEILGVSHRIITMHQGEQTGVFTDEEVTEDKLIQSITSHAEDICKV</sequence>
<dbReference type="GO" id="GO:0005524">
    <property type="term" value="F:ATP binding"/>
    <property type="evidence" value="ECO:0007669"/>
    <property type="project" value="UniProtKB-KW"/>
</dbReference>
<dbReference type="FunFam" id="3.40.50.300:FF:000127">
    <property type="entry name" value="Ribose import ATP-binding protein RbsA"/>
    <property type="match status" value="1"/>
</dbReference>
<evidence type="ECO:0000313" key="10">
    <source>
        <dbReference type="EMBL" id="MCC3145822.1"/>
    </source>
</evidence>
<evidence type="ECO:0000256" key="8">
    <source>
        <dbReference type="ARBA" id="ARBA00023136"/>
    </source>
</evidence>
<dbReference type="SUPFAM" id="SSF52540">
    <property type="entry name" value="P-loop containing nucleoside triphosphate hydrolases"/>
    <property type="match status" value="2"/>
</dbReference>
<dbReference type="CDD" id="cd03216">
    <property type="entry name" value="ABC_Carb_Monos_I"/>
    <property type="match status" value="1"/>
</dbReference>
<comment type="subcellular location">
    <subcellularLocation>
        <location evidence="1">Cell membrane</location>
        <topology evidence="1">Peripheral membrane protein</topology>
    </subcellularLocation>
</comment>
<dbReference type="Gene3D" id="3.40.50.300">
    <property type="entry name" value="P-loop containing nucleotide triphosphate hydrolases"/>
    <property type="match status" value="2"/>
</dbReference>
<evidence type="ECO:0000256" key="2">
    <source>
        <dbReference type="ARBA" id="ARBA00022448"/>
    </source>
</evidence>
<organism evidence="10 11">
    <name type="scientific">Halanaerobium polyolivorans</name>
    <dbReference type="NCBI Taxonomy" id="2886943"/>
    <lineage>
        <taxon>Bacteria</taxon>
        <taxon>Bacillati</taxon>
        <taxon>Bacillota</taxon>
        <taxon>Clostridia</taxon>
        <taxon>Halanaerobiales</taxon>
        <taxon>Halanaerobiaceae</taxon>
        <taxon>Halanaerobium</taxon>
    </lineage>
</organism>
<dbReference type="PANTHER" id="PTHR43790">
    <property type="entry name" value="CARBOHYDRATE TRANSPORT ATP-BINDING PROTEIN MG119-RELATED"/>
    <property type="match status" value="1"/>
</dbReference>
<dbReference type="InterPro" id="IPR050107">
    <property type="entry name" value="ABC_carbohydrate_import_ATPase"/>
</dbReference>
<dbReference type="PROSITE" id="PS00211">
    <property type="entry name" value="ABC_TRANSPORTER_1"/>
    <property type="match status" value="1"/>
</dbReference>
<keyword evidence="6 10" id="KW-0067">ATP-binding</keyword>
<evidence type="ECO:0000256" key="5">
    <source>
        <dbReference type="ARBA" id="ARBA00022741"/>
    </source>
</evidence>
<dbReference type="CDD" id="cd03215">
    <property type="entry name" value="ABC_Carb_Monos_II"/>
    <property type="match status" value="1"/>
</dbReference>
<keyword evidence="3" id="KW-1003">Cell membrane</keyword>
<evidence type="ECO:0000256" key="1">
    <source>
        <dbReference type="ARBA" id="ARBA00004202"/>
    </source>
</evidence>
<comment type="caution">
    <text evidence="10">The sequence shown here is derived from an EMBL/GenBank/DDBJ whole genome shotgun (WGS) entry which is preliminary data.</text>
</comment>
<evidence type="ECO:0000256" key="4">
    <source>
        <dbReference type="ARBA" id="ARBA00022737"/>
    </source>
</evidence>
<dbReference type="SMART" id="SM00382">
    <property type="entry name" value="AAA"/>
    <property type="match status" value="2"/>
</dbReference>
<dbReference type="InterPro" id="IPR003439">
    <property type="entry name" value="ABC_transporter-like_ATP-bd"/>
</dbReference>
<dbReference type="InterPro" id="IPR017871">
    <property type="entry name" value="ABC_transporter-like_CS"/>
</dbReference>
<dbReference type="Proteomes" id="UP001199296">
    <property type="component" value="Unassembled WGS sequence"/>
</dbReference>